<dbReference type="PROSITE" id="PS51257">
    <property type="entry name" value="PROKAR_LIPOPROTEIN"/>
    <property type="match status" value="1"/>
</dbReference>
<reference evidence="2 3" key="1">
    <citation type="submission" date="2019-06" db="EMBL/GenBank/DDBJ databases">
        <title>Sequencing the genomes of 1000 actinobacteria strains.</title>
        <authorList>
            <person name="Klenk H.-P."/>
        </authorList>
    </citation>
    <scope>NUCLEOTIDE SEQUENCE [LARGE SCALE GENOMIC DNA]</scope>
    <source>
        <strain evidence="2 3">DSM 43866</strain>
    </source>
</reference>
<organism evidence="2 3">
    <name type="scientific">Actinoplanes teichomyceticus</name>
    <dbReference type="NCBI Taxonomy" id="1867"/>
    <lineage>
        <taxon>Bacteria</taxon>
        <taxon>Bacillati</taxon>
        <taxon>Actinomycetota</taxon>
        <taxon>Actinomycetes</taxon>
        <taxon>Micromonosporales</taxon>
        <taxon>Micromonosporaceae</taxon>
        <taxon>Actinoplanes</taxon>
    </lineage>
</organism>
<keyword evidence="3" id="KW-1185">Reference proteome</keyword>
<gene>
    <name evidence="2" type="ORF">FHX34_102698</name>
</gene>
<dbReference type="EMBL" id="VIWY01000002">
    <property type="protein sequence ID" value="TWG24145.1"/>
    <property type="molecule type" value="Genomic_DNA"/>
</dbReference>
<name>A0A561WJW0_ACTTI</name>
<dbReference type="Proteomes" id="UP000320239">
    <property type="component" value="Unassembled WGS sequence"/>
</dbReference>
<evidence type="ECO:0000313" key="3">
    <source>
        <dbReference type="Proteomes" id="UP000320239"/>
    </source>
</evidence>
<dbReference type="OrthoDB" id="3658262at2"/>
<accession>A0A561WJW0</accession>
<dbReference type="RefSeq" id="WP_122977309.1">
    <property type="nucleotide sequence ID" value="NZ_BOMX01000077.1"/>
</dbReference>
<keyword evidence="1" id="KW-0732">Signal</keyword>
<comment type="caution">
    <text evidence="2">The sequence shown here is derived from an EMBL/GenBank/DDBJ whole genome shotgun (WGS) entry which is preliminary data.</text>
</comment>
<evidence type="ECO:0000313" key="2">
    <source>
        <dbReference type="EMBL" id="TWG24145.1"/>
    </source>
</evidence>
<feature type="signal peptide" evidence="1">
    <location>
        <begin position="1"/>
        <end position="31"/>
    </location>
</feature>
<protein>
    <submittedName>
        <fullName evidence="2">Uncharacterized protein</fullName>
    </submittedName>
</protein>
<sequence length="328" mass="35804">MFHRPRRSSALMAVMLGSCLGAAGPSAPAHAGATGAVSCPQRDRLITDRTTSCFWTDIQIRIFRRVNDEQTGYARFSLVSNAALNPRSRQWTQRLTVTMLTAEGTATSGFTVQASATAPDDDAFTIGTSPARQLRRIGAPVTLDYQISAVQDDLARSRVQPVVVLLPVTPTTGDVPRYAMTAGAPVVRCDNASTVGPDTGGCVYPDFVPTYRVSGNNAIAQVAAHIRWAQQNLPHHWGWKGHGPALTRITDVAKAGATYRAACGNRRPTAGQYCHMYPFPDTAEAASPDYSWRNLDKVQANREMADLRFPWYEKNRVMDGDEYWVDAG</sequence>
<proteinExistence type="predicted"/>
<feature type="chain" id="PRO_5021798091" evidence="1">
    <location>
        <begin position="32"/>
        <end position="328"/>
    </location>
</feature>
<evidence type="ECO:0000256" key="1">
    <source>
        <dbReference type="SAM" id="SignalP"/>
    </source>
</evidence>
<dbReference type="AlphaFoldDB" id="A0A561WJW0"/>